<name>A0ABM6JY28_SPOUR</name>
<dbReference type="Pfam" id="PF00877">
    <property type="entry name" value="NLPC_P60"/>
    <property type="match status" value="1"/>
</dbReference>
<dbReference type="InterPro" id="IPR051202">
    <property type="entry name" value="Peptidase_C40"/>
</dbReference>
<dbReference type="Gene3D" id="2.30.30.40">
    <property type="entry name" value="SH3 Domains"/>
    <property type="match status" value="1"/>
</dbReference>
<accession>A0ABM6JY28</accession>
<proteinExistence type="inferred from homology"/>
<keyword evidence="3 8" id="KW-0378">Hydrolase</keyword>
<dbReference type="InterPro" id="IPR003646">
    <property type="entry name" value="SH3-like_bac-type"/>
</dbReference>
<reference evidence="8 9" key="1">
    <citation type="submission" date="2016-04" db="EMBL/GenBank/DDBJ databases">
        <title>Comparative Genomics and Epigenetics of Sporosarcina ureae.</title>
        <authorList>
            <person name="Oliver A.S."/>
            <person name="Cooper K.K."/>
        </authorList>
    </citation>
    <scope>NUCLEOTIDE SEQUENCE [LARGE SCALE GENOMIC DNA]</scope>
    <source>
        <strain evidence="8 9">S204</strain>
    </source>
</reference>
<dbReference type="GO" id="GO:0016787">
    <property type="term" value="F:hydrolase activity"/>
    <property type="evidence" value="ECO:0007669"/>
    <property type="project" value="UniProtKB-KW"/>
</dbReference>
<evidence type="ECO:0000259" key="7">
    <source>
        <dbReference type="PROSITE" id="PS51935"/>
    </source>
</evidence>
<dbReference type="PROSITE" id="PS51935">
    <property type="entry name" value="NLPC_P60"/>
    <property type="match status" value="1"/>
</dbReference>
<keyword evidence="9" id="KW-1185">Reference proteome</keyword>
<gene>
    <name evidence="8" type="ORF">SporoS204_13135</name>
</gene>
<evidence type="ECO:0000256" key="3">
    <source>
        <dbReference type="ARBA" id="ARBA00022801"/>
    </source>
</evidence>
<protein>
    <submittedName>
        <fullName evidence="8">Peptidoglycan hydrolase</fullName>
    </submittedName>
</protein>
<evidence type="ECO:0000256" key="1">
    <source>
        <dbReference type="ARBA" id="ARBA00007074"/>
    </source>
</evidence>
<dbReference type="RefSeq" id="WP_037561364.1">
    <property type="nucleotide sequence ID" value="NZ_CP015108.1"/>
</dbReference>
<dbReference type="Proteomes" id="UP000192486">
    <property type="component" value="Chromosome"/>
</dbReference>
<feature type="signal peptide" evidence="5">
    <location>
        <begin position="1"/>
        <end position="25"/>
    </location>
</feature>
<dbReference type="EMBL" id="CP015108">
    <property type="protein sequence ID" value="ARF15009.1"/>
    <property type="molecule type" value="Genomic_DNA"/>
</dbReference>
<keyword evidence="5" id="KW-0732">Signal</keyword>
<dbReference type="SMART" id="SM00287">
    <property type="entry name" value="SH3b"/>
    <property type="match status" value="1"/>
</dbReference>
<feature type="domain" description="SH3b" evidence="6">
    <location>
        <begin position="31"/>
        <end position="98"/>
    </location>
</feature>
<evidence type="ECO:0000256" key="4">
    <source>
        <dbReference type="ARBA" id="ARBA00022807"/>
    </source>
</evidence>
<dbReference type="Gene3D" id="3.90.1720.10">
    <property type="entry name" value="endopeptidase domain like (from Nostoc punctiforme)"/>
    <property type="match status" value="1"/>
</dbReference>
<evidence type="ECO:0000313" key="8">
    <source>
        <dbReference type="EMBL" id="ARF15009.1"/>
    </source>
</evidence>
<dbReference type="SUPFAM" id="SSF54001">
    <property type="entry name" value="Cysteine proteinases"/>
    <property type="match status" value="1"/>
</dbReference>
<keyword evidence="2" id="KW-0645">Protease</keyword>
<dbReference type="Pfam" id="PF08239">
    <property type="entry name" value="SH3_3"/>
    <property type="match status" value="1"/>
</dbReference>
<organism evidence="8 9">
    <name type="scientific">Sporosarcina ureae</name>
    <dbReference type="NCBI Taxonomy" id="1571"/>
    <lineage>
        <taxon>Bacteria</taxon>
        <taxon>Bacillati</taxon>
        <taxon>Bacillota</taxon>
        <taxon>Bacilli</taxon>
        <taxon>Bacillales</taxon>
        <taxon>Caryophanaceae</taxon>
        <taxon>Sporosarcina</taxon>
    </lineage>
</organism>
<evidence type="ECO:0000256" key="2">
    <source>
        <dbReference type="ARBA" id="ARBA00022670"/>
    </source>
</evidence>
<keyword evidence="4" id="KW-0788">Thiol protease</keyword>
<evidence type="ECO:0000259" key="6">
    <source>
        <dbReference type="PROSITE" id="PS51781"/>
    </source>
</evidence>
<comment type="similarity">
    <text evidence="1">Belongs to the peptidase C40 family.</text>
</comment>
<evidence type="ECO:0000256" key="5">
    <source>
        <dbReference type="SAM" id="SignalP"/>
    </source>
</evidence>
<feature type="domain" description="NlpC/P60" evidence="7">
    <location>
        <begin position="109"/>
        <end position="227"/>
    </location>
</feature>
<dbReference type="InterPro" id="IPR000064">
    <property type="entry name" value="NLP_P60_dom"/>
</dbReference>
<sequence>MKKFLCSILMASAMFVGFTGGTADAASKATAKSGTYITVHNANVRANAGTQHRRVFTLKKGTRVQLTHQKYAGKQLWYKVKINGKKGYVSSSLLKRSTGKAVAAASHTKGGGSGVVKTAMNLRGIPYRFGGTTTRGFDCSGFIQYSYKKNGKSVARTTTGQFKQSSKIKSPRPGDLVFFHNTYRKGISHVGIYVGNNKFVHAGGKKSEVVSLNNPYWKSKFNSFRRI</sequence>
<dbReference type="InterPro" id="IPR038765">
    <property type="entry name" value="Papain-like_cys_pep_sf"/>
</dbReference>
<evidence type="ECO:0000313" key="9">
    <source>
        <dbReference type="Proteomes" id="UP000192486"/>
    </source>
</evidence>
<feature type="chain" id="PRO_5047120113" evidence="5">
    <location>
        <begin position="26"/>
        <end position="227"/>
    </location>
</feature>
<dbReference type="PANTHER" id="PTHR47053:SF1">
    <property type="entry name" value="MUREIN DD-ENDOPEPTIDASE MEPH-RELATED"/>
    <property type="match status" value="1"/>
</dbReference>
<dbReference type="PANTHER" id="PTHR47053">
    <property type="entry name" value="MUREIN DD-ENDOPEPTIDASE MEPH-RELATED"/>
    <property type="match status" value="1"/>
</dbReference>
<dbReference type="PROSITE" id="PS51781">
    <property type="entry name" value="SH3B"/>
    <property type="match status" value="1"/>
</dbReference>